<feature type="region of interest" description="Disordered" evidence="1">
    <location>
        <begin position="107"/>
        <end position="166"/>
    </location>
</feature>
<accession>A0A8B9NH53</accession>
<evidence type="ECO:0000256" key="1">
    <source>
        <dbReference type="SAM" id="MobiDB-lite"/>
    </source>
</evidence>
<reference evidence="2" key="1">
    <citation type="submission" date="2025-08" db="UniProtKB">
        <authorList>
            <consortium name="Ensembl"/>
        </authorList>
    </citation>
    <scope>IDENTIFICATION</scope>
</reference>
<name>A0A8B9NH53_9AVES</name>
<protein>
    <submittedName>
        <fullName evidence="2">Uncharacterized protein</fullName>
    </submittedName>
</protein>
<proteinExistence type="predicted"/>
<keyword evidence="3" id="KW-1185">Reference proteome</keyword>
<dbReference type="Ensembl" id="ENSANIT00000022564.1">
    <property type="protein sequence ID" value="ENSANIP00000021844.1"/>
    <property type="gene ID" value="ENSANIG00000014842.1"/>
</dbReference>
<reference evidence="2" key="2">
    <citation type="submission" date="2025-09" db="UniProtKB">
        <authorList>
            <consortium name="Ensembl"/>
        </authorList>
    </citation>
    <scope>IDENTIFICATION</scope>
</reference>
<evidence type="ECO:0000313" key="2">
    <source>
        <dbReference type="Ensembl" id="ENSANIP00000021844.1"/>
    </source>
</evidence>
<dbReference type="Proteomes" id="UP000694541">
    <property type="component" value="Unplaced"/>
</dbReference>
<organism evidence="2 3">
    <name type="scientific">Accipiter nisus</name>
    <name type="common">Eurasian sparrowhawk</name>
    <dbReference type="NCBI Taxonomy" id="211598"/>
    <lineage>
        <taxon>Eukaryota</taxon>
        <taxon>Metazoa</taxon>
        <taxon>Chordata</taxon>
        <taxon>Craniata</taxon>
        <taxon>Vertebrata</taxon>
        <taxon>Euteleostomi</taxon>
        <taxon>Archelosauria</taxon>
        <taxon>Archosauria</taxon>
        <taxon>Dinosauria</taxon>
        <taxon>Saurischia</taxon>
        <taxon>Theropoda</taxon>
        <taxon>Coelurosauria</taxon>
        <taxon>Aves</taxon>
        <taxon>Neognathae</taxon>
        <taxon>Neoaves</taxon>
        <taxon>Telluraves</taxon>
        <taxon>Accipitrimorphae</taxon>
        <taxon>Accipitriformes</taxon>
        <taxon>Accipitridae</taxon>
        <taxon>Accipitrinae</taxon>
        <taxon>Accipiter</taxon>
    </lineage>
</organism>
<dbReference type="AlphaFoldDB" id="A0A8B9NH53"/>
<sequence>VGEAEVQNLVIVLLQSLHFHTRDGVVEPLELVIPGDSPPHGHAVVAVEELLPEELVPGHGVPLPAHQPRREHVYVVQVEEDLVEDAVGEEGADARIHRIILPPRLEANGVEGGEARPPAAPHRQPPHGTSAPRRLRCPRLPRAALPSSPPRTSAPAFTGCSGHPSRWWSPPLPITAPLMCRRPDSSSPELPTAP</sequence>
<evidence type="ECO:0000313" key="3">
    <source>
        <dbReference type="Proteomes" id="UP000694541"/>
    </source>
</evidence>